<proteinExistence type="predicted"/>
<dbReference type="Proteomes" id="UP000075683">
    <property type="component" value="Unassembled WGS sequence"/>
</dbReference>
<organism evidence="1 2">
    <name type="scientific">Caldibacillus debilis</name>
    <dbReference type="NCBI Taxonomy" id="301148"/>
    <lineage>
        <taxon>Bacteria</taxon>
        <taxon>Bacillati</taxon>
        <taxon>Bacillota</taxon>
        <taxon>Bacilli</taxon>
        <taxon>Bacillales</taxon>
        <taxon>Bacillaceae</taxon>
        <taxon>Caldibacillus</taxon>
    </lineage>
</organism>
<evidence type="ECO:0000313" key="2">
    <source>
        <dbReference type="Proteomes" id="UP000075683"/>
    </source>
</evidence>
<sequence length="38" mass="4241">MGGKMGIRGWQGRKYRRGRAAVPPPWGDVRNLFGGKAR</sequence>
<evidence type="ECO:0000313" key="1">
    <source>
        <dbReference type="EMBL" id="KYD20664.1"/>
    </source>
</evidence>
<dbReference type="AlphaFoldDB" id="A0A150M7S6"/>
<comment type="caution">
    <text evidence="1">The sequence shown here is derived from an EMBL/GenBank/DDBJ whole genome shotgun (WGS) entry which is preliminary data.</text>
</comment>
<dbReference type="EMBL" id="LQYT01000031">
    <property type="protein sequence ID" value="KYD20664.1"/>
    <property type="molecule type" value="Genomic_DNA"/>
</dbReference>
<gene>
    <name evidence="1" type="ORF">B4135_1784</name>
</gene>
<accession>A0A150M7S6</accession>
<protein>
    <submittedName>
        <fullName evidence="1">Uncharacterized protein</fullName>
    </submittedName>
</protein>
<reference evidence="1 2" key="1">
    <citation type="submission" date="2016-01" db="EMBL/GenBank/DDBJ databases">
        <title>Draft Genome Sequences of Seven Thermophilic Sporeformers Isolated from Foods.</title>
        <authorList>
            <person name="Berendsen E.M."/>
            <person name="Wells-Bennik M.H."/>
            <person name="Krawcyk A.O."/>
            <person name="De Jong A."/>
            <person name="Holsappel S."/>
            <person name="Eijlander R.T."/>
            <person name="Kuipers O.P."/>
        </authorList>
    </citation>
    <scope>NUCLEOTIDE SEQUENCE [LARGE SCALE GENOMIC DNA]</scope>
    <source>
        <strain evidence="1 2">B4135</strain>
    </source>
</reference>
<name>A0A150M7S6_9BACI</name>